<comment type="caution">
    <text evidence="2">The sequence shown here is derived from an EMBL/GenBank/DDBJ whole genome shotgun (WGS) entry which is preliminary data.</text>
</comment>
<evidence type="ECO:0000313" key="3">
    <source>
        <dbReference type="Proteomes" id="UP001145742"/>
    </source>
</evidence>
<dbReference type="PANTHER" id="PTHR33332">
    <property type="entry name" value="REVERSE TRANSCRIPTASE DOMAIN-CONTAINING PROTEIN"/>
    <property type="match status" value="1"/>
</dbReference>
<gene>
    <name evidence="2" type="ORF">WISP_66637</name>
</gene>
<accession>A0ABQ9DER3</accession>
<keyword evidence="3" id="KW-1185">Reference proteome</keyword>
<evidence type="ECO:0008006" key="4">
    <source>
        <dbReference type="Google" id="ProtNLM"/>
    </source>
</evidence>
<protein>
    <recommendedName>
        <fullName evidence="4">Reverse transcriptase domain-containing protein</fullName>
    </recommendedName>
</protein>
<sequence length="211" mass="24158">MLLGIQVEEEDDPESRQEEKEEVKCYSRRKIFSNWSRYEDTEKEGQRECGETQRGTDFSVLLSSAARLLTLSHNILRVKLRKCRLDAWMGTCIENWLNSRAQSVVISGTESSWRLVANSVPQRSVLAPVWLNLLISNLDEATEYTLSKFADTKVGVDNTLECCAAIQCDLGRLESWAESNQPNEVLQRQKCKILHLGKNNPMHQYGVGWTY</sequence>
<dbReference type="Proteomes" id="UP001145742">
    <property type="component" value="Unassembled WGS sequence"/>
</dbReference>
<dbReference type="EMBL" id="WHWB01033784">
    <property type="protein sequence ID" value="KAJ7417046.1"/>
    <property type="molecule type" value="Genomic_DNA"/>
</dbReference>
<proteinExistence type="predicted"/>
<name>A0ABQ9DER3_9PASS</name>
<organism evidence="2 3">
    <name type="scientific">Willisornis vidua</name>
    <name type="common">Xingu scale-backed antbird</name>
    <dbReference type="NCBI Taxonomy" id="1566151"/>
    <lineage>
        <taxon>Eukaryota</taxon>
        <taxon>Metazoa</taxon>
        <taxon>Chordata</taxon>
        <taxon>Craniata</taxon>
        <taxon>Vertebrata</taxon>
        <taxon>Euteleostomi</taxon>
        <taxon>Archelosauria</taxon>
        <taxon>Archosauria</taxon>
        <taxon>Dinosauria</taxon>
        <taxon>Saurischia</taxon>
        <taxon>Theropoda</taxon>
        <taxon>Coelurosauria</taxon>
        <taxon>Aves</taxon>
        <taxon>Neognathae</taxon>
        <taxon>Neoaves</taxon>
        <taxon>Telluraves</taxon>
        <taxon>Australaves</taxon>
        <taxon>Passeriformes</taxon>
        <taxon>Thamnophilidae</taxon>
        <taxon>Willisornis</taxon>
    </lineage>
</organism>
<evidence type="ECO:0000256" key="1">
    <source>
        <dbReference type="SAM" id="MobiDB-lite"/>
    </source>
</evidence>
<feature type="region of interest" description="Disordered" evidence="1">
    <location>
        <begin position="1"/>
        <end position="20"/>
    </location>
</feature>
<evidence type="ECO:0000313" key="2">
    <source>
        <dbReference type="EMBL" id="KAJ7417046.1"/>
    </source>
</evidence>
<reference evidence="2" key="1">
    <citation type="submission" date="2019-10" db="EMBL/GenBank/DDBJ databases">
        <authorList>
            <person name="Soares A.E.R."/>
            <person name="Aleixo A."/>
            <person name="Schneider P."/>
            <person name="Miyaki C.Y."/>
            <person name="Schneider M.P."/>
            <person name="Mello C."/>
            <person name="Vasconcelos A.T.R."/>
        </authorList>
    </citation>
    <scope>NUCLEOTIDE SEQUENCE</scope>
    <source>
        <tissue evidence="2">Muscle</tissue>
    </source>
</reference>